<dbReference type="GO" id="GO:0046872">
    <property type="term" value="F:metal ion binding"/>
    <property type="evidence" value="ECO:0007669"/>
    <property type="project" value="UniProtKB-KW"/>
</dbReference>
<dbReference type="CDD" id="cd03319">
    <property type="entry name" value="L-Ala-DL-Glu_epimerase"/>
    <property type="match status" value="1"/>
</dbReference>
<dbReference type="InterPro" id="IPR013342">
    <property type="entry name" value="Mandelate_racemase_C"/>
</dbReference>
<dbReference type="SUPFAM" id="SSF51604">
    <property type="entry name" value="Enolase C-terminal domain-like"/>
    <property type="match status" value="1"/>
</dbReference>
<keyword evidence="8" id="KW-1185">Reference proteome</keyword>
<accession>A0A1I2ZVM0</accession>
<evidence type="ECO:0000256" key="3">
    <source>
        <dbReference type="ARBA" id="ARBA00022723"/>
    </source>
</evidence>
<dbReference type="SUPFAM" id="SSF54826">
    <property type="entry name" value="Enolase N-terminal domain-like"/>
    <property type="match status" value="1"/>
</dbReference>
<name>A0A1I2ZVM0_9EURY</name>
<evidence type="ECO:0000313" key="7">
    <source>
        <dbReference type="EMBL" id="SFH41720.1"/>
    </source>
</evidence>
<dbReference type="InterPro" id="IPR036849">
    <property type="entry name" value="Enolase-like_C_sf"/>
</dbReference>
<dbReference type="GO" id="GO:0016855">
    <property type="term" value="F:racemase and epimerase activity, acting on amino acids and derivatives"/>
    <property type="evidence" value="ECO:0007669"/>
    <property type="project" value="InterPro"/>
</dbReference>
<comment type="cofactor">
    <cofactor evidence="1">
        <name>Mg(2+)</name>
        <dbReference type="ChEBI" id="CHEBI:18420"/>
    </cofactor>
</comment>
<evidence type="ECO:0000256" key="1">
    <source>
        <dbReference type="ARBA" id="ARBA00001946"/>
    </source>
</evidence>
<dbReference type="SFLD" id="SFLDG00180">
    <property type="entry name" value="muconate_cycloisomerase"/>
    <property type="match status" value="1"/>
</dbReference>
<organism evidence="7 8">
    <name type="scientific">Halorubrum aquaticum</name>
    <dbReference type="NCBI Taxonomy" id="387340"/>
    <lineage>
        <taxon>Archaea</taxon>
        <taxon>Methanobacteriati</taxon>
        <taxon>Methanobacteriota</taxon>
        <taxon>Stenosarchaea group</taxon>
        <taxon>Halobacteria</taxon>
        <taxon>Halobacteriales</taxon>
        <taxon>Haloferacaceae</taxon>
        <taxon>Halorubrum</taxon>
    </lineage>
</organism>
<evidence type="ECO:0000259" key="6">
    <source>
        <dbReference type="SMART" id="SM00922"/>
    </source>
</evidence>
<gene>
    <name evidence="7" type="ORF">SAMN04488066_103165</name>
</gene>
<dbReference type="InterPro" id="IPR029017">
    <property type="entry name" value="Enolase-like_N"/>
</dbReference>
<keyword evidence="3" id="KW-0479">Metal-binding</keyword>
<protein>
    <submittedName>
        <fullName evidence="7">L-alanine-DL-glutamate epimerase</fullName>
    </submittedName>
</protein>
<proteinExistence type="inferred from homology"/>
<evidence type="ECO:0000256" key="4">
    <source>
        <dbReference type="ARBA" id="ARBA00022842"/>
    </source>
</evidence>
<dbReference type="Gene3D" id="3.20.20.120">
    <property type="entry name" value="Enolase-like C-terminal domain"/>
    <property type="match status" value="1"/>
</dbReference>
<dbReference type="Pfam" id="PF13378">
    <property type="entry name" value="MR_MLE_C"/>
    <property type="match status" value="1"/>
</dbReference>
<dbReference type="InterPro" id="IPR034603">
    <property type="entry name" value="Dipeptide_epimerase"/>
</dbReference>
<dbReference type="EMBL" id="FOPZ01000003">
    <property type="protein sequence ID" value="SFH41720.1"/>
    <property type="molecule type" value="Genomic_DNA"/>
</dbReference>
<dbReference type="Gene3D" id="3.30.390.10">
    <property type="entry name" value="Enolase-like, N-terminal domain"/>
    <property type="match status" value="1"/>
</dbReference>
<dbReference type="SFLD" id="SFLDS00001">
    <property type="entry name" value="Enolase"/>
    <property type="match status" value="1"/>
</dbReference>
<dbReference type="SMART" id="SM00922">
    <property type="entry name" value="MR_MLE"/>
    <property type="match status" value="1"/>
</dbReference>
<comment type="similarity">
    <text evidence="2">Belongs to the mandelate racemase/muconate lactonizing enzyme family.</text>
</comment>
<dbReference type="OrthoDB" id="42605at2157"/>
<sequence length="351" mass="37081">MSTIVDLTVEPLDLPLSEPFEISLGIQHEASNVLVTVETEEGVRGYGEGSPLPPVTGETREAAVETARAAADVVEDRPVGEYRSVVTDLRNTFPGAVSATFAVETAILDAFCRERDIALSELFGGTPSPVETDMTIPIVEPAAAKRRAKEAVDQGYEHLKIKTGTDLDADIDRVTAIREAAPDAALKVDANQGWSPKETALFADRVTQRGIHLELIEQPVPASDFAGLADARRRIDIPIAADETVFTPQDAVRVVREEAADIINVKLGKSGPLAVAEIAAIANGADLDLMVGCMLESSIGIHTSAHVVAGLGAFSYVDLDGNRLLAEDVVDSGEGPIHDIGGPGHGVTPDR</sequence>
<reference evidence="7 8" key="1">
    <citation type="submission" date="2016-10" db="EMBL/GenBank/DDBJ databases">
        <authorList>
            <person name="Varghese N."/>
            <person name="Submissions S."/>
        </authorList>
    </citation>
    <scope>NUCLEOTIDE SEQUENCE [LARGE SCALE GENOMIC DNA]</scope>
    <source>
        <strain evidence="7 8">CGMCC 1.6377</strain>
    </source>
</reference>
<evidence type="ECO:0000313" key="8">
    <source>
        <dbReference type="Proteomes" id="UP000323537"/>
    </source>
</evidence>
<dbReference type="PANTHER" id="PTHR48073">
    <property type="entry name" value="O-SUCCINYLBENZOATE SYNTHASE-RELATED"/>
    <property type="match status" value="1"/>
</dbReference>
<dbReference type="SFLD" id="SFLDF00009">
    <property type="entry name" value="o-succinylbenzoate_synthase"/>
    <property type="match status" value="1"/>
</dbReference>
<dbReference type="InterPro" id="IPR013341">
    <property type="entry name" value="Mandelate_racemase_N_dom"/>
</dbReference>
<dbReference type="Pfam" id="PF02746">
    <property type="entry name" value="MR_MLE_N"/>
    <property type="match status" value="1"/>
</dbReference>
<dbReference type="AlphaFoldDB" id="A0A1I2ZVM0"/>
<keyword evidence="5" id="KW-0413">Isomerase</keyword>
<evidence type="ECO:0000256" key="2">
    <source>
        <dbReference type="ARBA" id="ARBA00008031"/>
    </source>
</evidence>
<dbReference type="Proteomes" id="UP000323537">
    <property type="component" value="Unassembled WGS sequence"/>
</dbReference>
<dbReference type="RefSeq" id="WP_149783588.1">
    <property type="nucleotide sequence ID" value="NZ_BAAADP010000001.1"/>
</dbReference>
<dbReference type="InterPro" id="IPR029065">
    <property type="entry name" value="Enolase_C-like"/>
</dbReference>
<keyword evidence="4" id="KW-0460">Magnesium</keyword>
<feature type="domain" description="Mandelate racemase/muconate lactonizing enzyme C-terminal" evidence="6">
    <location>
        <begin position="141"/>
        <end position="238"/>
    </location>
</feature>
<evidence type="ECO:0000256" key="5">
    <source>
        <dbReference type="ARBA" id="ARBA00023235"/>
    </source>
</evidence>
<dbReference type="PANTHER" id="PTHR48073:SF2">
    <property type="entry name" value="O-SUCCINYLBENZOATE SYNTHASE"/>
    <property type="match status" value="1"/>
</dbReference>